<proteinExistence type="predicted"/>
<accession>A0ABD3R5L0</accession>
<gene>
    <name evidence="1" type="ORF">ACHAXA_002807</name>
</gene>
<dbReference type="Proteomes" id="UP001530377">
    <property type="component" value="Unassembled WGS sequence"/>
</dbReference>
<sequence>MPLVLLENHPKQYGLHEKVDAADDKRKDDIMGTSTSAPSILTKHSHVLPPFNPLLLHKAPKIEPLQMNSLQTKFIVKTMHELRYSNALKRRKTETERGDNYYRDEKVNFSSFRAGNNASDDDSIASLSRSDSSMLDIFDELEAHPNTLPALSIMLAMSLHDVPIVEVEVFPPIDNKNASFSFKGGEVVKLDDDLENKPGSSSSSHLSITLPCKSYHDSSTRYNITIMLVDAAPTKRCFLGILTPCETSSKQEGSCNGDVDYENRGNFDTPTSTNPPSNSLTQNFHDISRQQEGNVKQRIKSLTKEYDAAGSATPLPPIPSSKLLRIDDKFLCRILFHST</sequence>
<dbReference type="AlphaFoldDB" id="A0ABD3R5L0"/>
<keyword evidence="2" id="KW-1185">Reference proteome</keyword>
<name>A0ABD3R5L0_9STRA</name>
<dbReference type="EMBL" id="JALLPB020000810">
    <property type="protein sequence ID" value="KAL3806436.1"/>
    <property type="molecule type" value="Genomic_DNA"/>
</dbReference>
<protein>
    <submittedName>
        <fullName evidence="1">Uncharacterized protein</fullName>
    </submittedName>
</protein>
<evidence type="ECO:0000313" key="2">
    <source>
        <dbReference type="Proteomes" id="UP001530377"/>
    </source>
</evidence>
<organism evidence="1 2">
    <name type="scientific">Cyclostephanos tholiformis</name>
    <dbReference type="NCBI Taxonomy" id="382380"/>
    <lineage>
        <taxon>Eukaryota</taxon>
        <taxon>Sar</taxon>
        <taxon>Stramenopiles</taxon>
        <taxon>Ochrophyta</taxon>
        <taxon>Bacillariophyta</taxon>
        <taxon>Coscinodiscophyceae</taxon>
        <taxon>Thalassiosirophycidae</taxon>
        <taxon>Stephanodiscales</taxon>
        <taxon>Stephanodiscaceae</taxon>
        <taxon>Cyclostephanos</taxon>
    </lineage>
</organism>
<comment type="caution">
    <text evidence="1">The sequence shown here is derived from an EMBL/GenBank/DDBJ whole genome shotgun (WGS) entry which is preliminary data.</text>
</comment>
<evidence type="ECO:0000313" key="1">
    <source>
        <dbReference type="EMBL" id="KAL3806436.1"/>
    </source>
</evidence>
<reference evidence="1 2" key="1">
    <citation type="submission" date="2024-10" db="EMBL/GenBank/DDBJ databases">
        <title>Updated reference genomes for cyclostephanoid diatoms.</title>
        <authorList>
            <person name="Roberts W.R."/>
            <person name="Alverson A.J."/>
        </authorList>
    </citation>
    <scope>NUCLEOTIDE SEQUENCE [LARGE SCALE GENOMIC DNA]</scope>
    <source>
        <strain evidence="1 2">AJA228-03</strain>
    </source>
</reference>